<reference evidence="2 3" key="1">
    <citation type="journal article" date="2020" name="Mol. Plant">
        <title>The Chromosome-Based Rubber Tree Genome Provides New Insights into Spurge Genome Evolution and Rubber Biosynthesis.</title>
        <authorList>
            <person name="Liu J."/>
            <person name="Shi C."/>
            <person name="Shi C.C."/>
            <person name="Li W."/>
            <person name="Zhang Q.J."/>
            <person name="Zhang Y."/>
            <person name="Li K."/>
            <person name="Lu H.F."/>
            <person name="Shi C."/>
            <person name="Zhu S.T."/>
            <person name="Xiao Z.Y."/>
            <person name="Nan H."/>
            <person name="Yue Y."/>
            <person name="Zhu X.G."/>
            <person name="Wu Y."/>
            <person name="Hong X.N."/>
            <person name="Fan G.Y."/>
            <person name="Tong Y."/>
            <person name="Zhang D."/>
            <person name="Mao C.L."/>
            <person name="Liu Y.L."/>
            <person name="Hao S.J."/>
            <person name="Liu W.Q."/>
            <person name="Lv M.Q."/>
            <person name="Zhang H.B."/>
            <person name="Liu Y."/>
            <person name="Hu-Tang G.R."/>
            <person name="Wang J.P."/>
            <person name="Wang J.H."/>
            <person name="Sun Y.H."/>
            <person name="Ni S.B."/>
            <person name="Chen W.B."/>
            <person name="Zhang X.C."/>
            <person name="Jiao Y.N."/>
            <person name="Eichler E.E."/>
            <person name="Li G.H."/>
            <person name="Liu X."/>
            <person name="Gao L.Z."/>
        </authorList>
    </citation>
    <scope>NUCLEOTIDE SEQUENCE [LARGE SCALE GENOMIC DNA]</scope>
    <source>
        <strain evidence="3">cv. GT1</strain>
        <tissue evidence="2">Leaf</tissue>
    </source>
</reference>
<keyword evidence="3" id="KW-1185">Reference proteome</keyword>
<feature type="compositionally biased region" description="Low complexity" evidence="1">
    <location>
        <begin position="270"/>
        <end position="288"/>
    </location>
</feature>
<evidence type="ECO:0000313" key="2">
    <source>
        <dbReference type="EMBL" id="KAF2303525.1"/>
    </source>
</evidence>
<organism evidence="2 3">
    <name type="scientific">Hevea brasiliensis</name>
    <name type="common">Para rubber tree</name>
    <name type="synonym">Siphonia brasiliensis</name>
    <dbReference type="NCBI Taxonomy" id="3981"/>
    <lineage>
        <taxon>Eukaryota</taxon>
        <taxon>Viridiplantae</taxon>
        <taxon>Streptophyta</taxon>
        <taxon>Embryophyta</taxon>
        <taxon>Tracheophyta</taxon>
        <taxon>Spermatophyta</taxon>
        <taxon>Magnoliopsida</taxon>
        <taxon>eudicotyledons</taxon>
        <taxon>Gunneridae</taxon>
        <taxon>Pentapetalae</taxon>
        <taxon>rosids</taxon>
        <taxon>fabids</taxon>
        <taxon>Malpighiales</taxon>
        <taxon>Euphorbiaceae</taxon>
        <taxon>Crotonoideae</taxon>
        <taxon>Micrandreae</taxon>
        <taxon>Hevea</taxon>
    </lineage>
</organism>
<feature type="compositionally biased region" description="Acidic residues" evidence="1">
    <location>
        <begin position="323"/>
        <end position="342"/>
    </location>
</feature>
<sequence length="373" mass="40499">MVEALAEDAEDGVPNEKPEVLADEVCVEGAAVDAVVGVELGVVFGKENPDEAVEKGKAKLEFEEEIEENKLDENVVVEADVDEANKLDVVVAAEAPDDPNRDGPEFVVDEDVPKVMNLNLQRRRMYQTGMFQNWPQTKLLGTKMGCSKYGDEVAPNNGKDVVPPNKDEPALEAAVDTAPNRGEAELAAEETVPNKGEGEVVEDETAPKLFEPEIAEESACPNGDEVEPDAEPNRDGTELVAAGDEPKENNKEAEEAEEDEEVESPKPNEETGGAELGLELDEVLNANDNEVEEEEEDEELGFAEEDGEGEDPKWNLAPVVADPNEEPEDSNEKGDEEDEEEKPDIVALSSPFSFSGISEVHCFEKRIFGGFGC</sequence>
<accession>A0A6A6LSS5</accession>
<feature type="region of interest" description="Disordered" evidence="1">
    <location>
        <begin position="149"/>
        <end position="345"/>
    </location>
</feature>
<proteinExistence type="predicted"/>
<feature type="compositionally biased region" description="Basic and acidic residues" evidence="1">
    <location>
        <begin position="244"/>
        <end position="253"/>
    </location>
</feature>
<feature type="compositionally biased region" description="Acidic residues" evidence="1">
    <location>
        <begin position="289"/>
        <end position="309"/>
    </location>
</feature>
<evidence type="ECO:0000256" key="1">
    <source>
        <dbReference type="SAM" id="MobiDB-lite"/>
    </source>
</evidence>
<gene>
    <name evidence="2" type="ORF">GH714_018984</name>
</gene>
<name>A0A6A6LSS5_HEVBR</name>
<protein>
    <submittedName>
        <fullName evidence="2">Uncharacterized protein</fullName>
    </submittedName>
</protein>
<comment type="caution">
    <text evidence="2">The sequence shown here is derived from an EMBL/GenBank/DDBJ whole genome shotgun (WGS) entry which is preliminary data.</text>
</comment>
<dbReference type="EMBL" id="JAAGAX010000009">
    <property type="protein sequence ID" value="KAF2303525.1"/>
    <property type="molecule type" value="Genomic_DNA"/>
</dbReference>
<evidence type="ECO:0000313" key="3">
    <source>
        <dbReference type="Proteomes" id="UP000467840"/>
    </source>
</evidence>
<dbReference type="Proteomes" id="UP000467840">
    <property type="component" value="Chromosome 16"/>
</dbReference>
<dbReference type="AlphaFoldDB" id="A0A6A6LSS5"/>